<dbReference type="HOGENOM" id="CLU_2567618_0_0_0"/>
<proteinExistence type="predicted"/>
<organism evidence="1 2">
    <name type="scientific">Chloroflexus aurantiacus (strain ATCC 29366 / DSM 635 / J-10-fl)</name>
    <dbReference type="NCBI Taxonomy" id="324602"/>
    <lineage>
        <taxon>Bacteria</taxon>
        <taxon>Bacillati</taxon>
        <taxon>Chloroflexota</taxon>
        <taxon>Chloroflexia</taxon>
        <taxon>Chloroflexales</taxon>
        <taxon>Chloroflexineae</taxon>
        <taxon>Chloroflexaceae</taxon>
        <taxon>Chloroflexus</taxon>
    </lineage>
</organism>
<dbReference type="Proteomes" id="UP000002008">
    <property type="component" value="Chromosome"/>
</dbReference>
<gene>
    <name evidence="1" type="ordered locus">Caur_3707</name>
</gene>
<accession>A9WB92</accession>
<dbReference type="EMBL" id="CP000909">
    <property type="protein sequence ID" value="ABY36885.1"/>
    <property type="molecule type" value="Genomic_DNA"/>
</dbReference>
<keyword evidence="2" id="KW-1185">Reference proteome</keyword>
<evidence type="ECO:0000313" key="1">
    <source>
        <dbReference type="EMBL" id="ABY36885.1"/>
    </source>
</evidence>
<name>A9WB92_CHLAA</name>
<sequence length="84" mass="8799">MVVRAAAHADEAAAALHAMAHADEAAGAAQAGGRGGNEFIDDLPDDNILCQYSRPPKDGQFQGFPKDLHPGERGMSCQIAAQLR</sequence>
<dbReference type="EnsemblBacteria" id="ABY36885">
    <property type="protein sequence ID" value="ABY36885"/>
    <property type="gene ID" value="Caur_3707"/>
</dbReference>
<evidence type="ECO:0000313" key="2">
    <source>
        <dbReference type="Proteomes" id="UP000002008"/>
    </source>
</evidence>
<protein>
    <submittedName>
        <fullName evidence="1">Uncharacterized protein</fullName>
    </submittedName>
</protein>
<dbReference type="STRING" id="324602.Caur_3707"/>
<dbReference type="InParanoid" id="A9WB92"/>
<dbReference type="AlphaFoldDB" id="A9WB92"/>
<dbReference type="KEGG" id="cau:Caur_3707"/>
<dbReference type="PATRIC" id="fig|324602.8.peg.4158"/>
<reference evidence="2" key="1">
    <citation type="journal article" date="2011" name="BMC Genomics">
        <title>Complete genome sequence of the filamentous anoxygenic phototrophic bacterium Chloroflexus aurantiacus.</title>
        <authorList>
            <person name="Tang K.H."/>
            <person name="Barry K."/>
            <person name="Chertkov O."/>
            <person name="Dalin E."/>
            <person name="Han C.S."/>
            <person name="Hauser L.J."/>
            <person name="Honchak B.M."/>
            <person name="Karbach L.E."/>
            <person name="Land M.L."/>
            <person name="Lapidus A."/>
            <person name="Larimer F.W."/>
            <person name="Mikhailova N."/>
            <person name="Pitluck S."/>
            <person name="Pierson B.K."/>
            <person name="Blankenship R.E."/>
        </authorList>
    </citation>
    <scope>NUCLEOTIDE SEQUENCE [LARGE SCALE GENOMIC DNA]</scope>
    <source>
        <strain evidence="2">ATCC 29366 / DSM 635 / J-10-fl</strain>
    </source>
</reference>